<dbReference type="OrthoDB" id="3701077at2"/>
<gene>
    <name evidence="7" type="ORF">C8D90_103291</name>
</gene>
<reference evidence="7 8" key="1">
    <citation type="submission" date="2018-07" db="EMBL/GenBank/DDBJ databases">
        <title>Genomic Encyclopedia of Type Strains, Phase IV (KMG-IV): sequencing the most valuable type-strain genomes for metagenomic binning, comparative biology and taxonomic classification.</title>
        <authorList>
            <person name="Goeker M."/>
        </authorList>
    </citation>
    <scope>NUCLEOTIDE SEQUENCE [LARGE SCALE GENOMIC DNA]</scope>
    <source>
        <strain evidence="7 8">DSM 103736</strain>
    </source>
</reference>
<dbReference type="AlphaFoldDB" id="A0A370QUI4"/>
<comment type="subcellular location">
    <subcellularLocation>
        <location evidence="1">Endomembrane system</location>
        <topology evidence="1">Multi-pass membrane protein</topology>
    </subcellularLocation>
</comment>
<keyword evidence="2 5" id="KW-0812">Transmembrane</keyword>
<evidence type="ECO:0000256" key="4">
    <source>
        <dbReference type="ARBA" id="ARBA00023136"/>
    </source>
</evidence>
<evidence type="ECO:0000256" key="1">
    <source>
        <dbReference type="ARBA" id="ARBA00004127"/>
    </source>
</evidence>
<accession>A0A370QUI4</accession>
<feature type="transmembrane region" description="Helical" evidence="5">
    <location>
        <begin position="88"/>
        <end position="110"/>
    </location>
</feature>
<evidence type="ECO:0000259" key="6">
    <source>
        <dbReference type="Pfam" id="PF02656"/>
    </source>
</evidence>
<keyword evidence="3 5" id="KW-1133">Transmembrane helix</keyword>
<protein>
    <submittedName>
        <fullName evidence="7">Uncharacterized protein DUF202</fullName>
    </submittedName>
</protein>
<evidence type="ECO:0000256" key="3">
    <source>
        <dbReference type="ARBA" id="ARBA00022989"/>
    </source>
</evidence>
<evidence type="ECO:0000256" key="2">
    <source>
        <dbReference type="ARBA" id="ARBA00022692"/>
    </source>
</evidence>
<feature type="transmembrane region" description="Helical" evidence="5">
    <location>
        <begin position="49"/>
        <end position="68"/>
    </location>
</feature>
<dbReference type="EMBL" id="QRAP01000003">
    <property type="protein sequence ID" value="RDK92898.1"/>
    <property type="molecule type" value="Genomic_DNA"/>
</dbReference>
<dbReference type="Pfam" id="PF02656">
    <property type="entry name" value="DUF202"/>
    <property type="match status" value="1"/>
</dbReference>
<dbReference type="Proteomes" id="UP000254848">
    <property type="component" value="Unassembled WGS sequence"/>
</dbReference>
<organism evidence="7 8">
    <name type="scientific">Enterobacillus tribolii</name>
    <dbReference type="NCBI Taxonomy" id="1487935"/>
    <lineage>
        <taxon>Bacteria</taxon>
        <taxon>Pseudomonadati</taxon>
        <taxon>Pseudomonadota</taxon>
        <taxon>Gammaproteobacteria</taxon>
        <taxon>Enterobacterales</taxon>
        <taxon>Hafniaceae</taxon>
        <taxon>Enterobacillus</taxon>
    </lineage>
</organism>
<keyword evidence="4 5" id="KW-0472">Membrane</keyword>
<dbReference type="GO" id="GO:0012505">
    <property type="term" value="C:endomembrane system"/>
    <property type="evidence" value="ECO:0007669"/>
    <property type="project" value="UniProtKB-SubCell"/>
</dbReference>
<sequence>MPDSRRARRMADPGLQPERTSLAWLRTLLGYGTLLAFASRHAWDRAGELLLPSLAVVALIAGVTLSYVRRRNLMDIAVSDFSLPRSVVSKLLIALAVCTLAALFAASHFWRLLQLTGNAS</sequence>
<feature type="transmembrane region" description="Helical" evidence="5">
    <location>
        <begin position="21"/>
        <end position="43"/>
    </location>
</feature>
<name>A0A370QUI4_9GAMM</name>
<comment type="caution">
    <text evidence="7">The sequence shown here is derived from an EMBL/GenBank/DDBJ whole genome shotgun (WGS) entry which is preliminary data.</text>
</comment>
<dbReference type="InterPro" id="IPR003807">
    <property type="entry name" value="DUF202"/>
</dbReference>
<evidence type="ECO:0000256" key="5">
    <source>
        <dbReference type="SAM" id="Phobius"/>
    </source>
</evidence>
<evidence type="ECO:0000313" key="7">
    <source>
        <dbReference type="EMBL" id="RDK92898.1"/>
    </source>
</evidence>
<keyword evidence="8" id="KW-1185">Reference proteome</keyword>
<evidence type="ECO:0000313" key="8">
    <source>
        <dbReference type="Proteomes" id="UP000254848"/>
    </source>
</evidence>
<dbReference type="RefSeq" id="WP_115458079.1">
    <property type="nucleotide sequence ID" value="NZ_QRAP01000003.1"/>
</dbReference>
<proteinExistence type="predicted"/>
<feature type="domain" description="DUF202" evidence="6">
    <location>
        <begin position="12"/>
        <end position="70"/>
    </location>
</feature>